<reference evidence="2 3" key="1">
    <citation type="submission" date="2023-10" db="EMBL/GenBank/DDBJ databases">
        <title>Genome-Wide Identification Analysis in wild type Solanum Pinnatisectum Reveals Some Genes Defensing Phytophthora Infestans.</title>
        <authorList>
            <person name="Sun C."/>
        </authorList>
    </citation>
    <scope>NUCLEOTIDE SEQUENCE [LARGE SCALE GENOMIC DNA]</scope>
    <source>
        <strain evidence="2">LQN</strain>
        <tissue evidence="2">Leaf</tissue>
    </source>
</reference>
<comment type="caution">
    <text evidence="2">The sequence shown here is derived from an EMBL/GenBank/DDBJ whole genome shotgun (WGS) entry which is preliminary data.</text>
</comment>
<protein>
    <submittedName>
        <fullName evidence="2">Uncharacterized protein</fullName>
    </submittedName>
</protein>
<gene>
    <name evidence="2" type="ORF">R3W88_033617</name>
</gene>
<evidence type="ECO:0000313" key="2">
    <source>
        <dbReference type="EMBL" id="KAK4706821.1"/>
    </source>
</evidence>
<sequence length="178" mass="21124">MELKKHESNFITQDNSPHNNLNKNNKPQIDKSKFILATTMEWTLRHIYHGIIDEKGIDFSSLDNDQIMNVLVIIECLKWSKFAKNPREAVLIIFREFYANMDVENLTFTVRGNIISFNREVINELYDTPQCDDHVFQELLEESNFDVFTRHLCPYGMDWHFDAEGKRDWFATRNLNMS</sequence>
<proteinExistence type="predicted"/>
<feature type="region of interest" description="Disordered" evidence="1">
    <location>
        <begin position="1"/>
        <end position="26"/>
    </location>
</feature>
<keyword evidence="3" id="KW-1185">Reference proteome</keyword>
<name>A0AAV9K0Y5_9SOLN</name>
<organism evidence="2 3">
    <name type="scientific">Solanum pinnatisectum</name>
    <name type="common">tansyleaf nightshade</name>
    <dbReference type="NCBI Taxonomy" id="50273"/>
    <lineage>
        <taxon>Eukaryota</taxon>
        <taxon>Viridiplantae</taxon>
        <taxon>Streptophyta</taxon>
        <taxon>Embryophyta</taxon>
        <taxon>Tracheophyta</taxon>
        <taxon>Spermatophyta</taxon>
        <taxon>Magnoliopsida</taxon>
        <taxon>eudicotyledons</taxon>
        <taxon>Gunneridae</taxon>
        <taxon>Pentapetalae</taxon>
        <taxon>asterids</taxon>
        <taxon>lamiids</taxon>
        <taxon>Solanales</taxon>
        <taxon>Solanaceae</taxon>
        <taxon>Solanoideae</taxon>
        <taxon>Solaneae</taxon>
        <taxon>Solanum</taxon>
    </lineage>
</organism>
<dbReference type="Proteomes" id="UP001311915">
    <property type="component" value="Unassembled WGS sequence"/>
</dbReference>
<dbReference type="EMBL" id="JAWPEI010000044">
    <property type="protein sequence ID" value="KAK4706821.1"/>
    <property type="molecule type" value="Genomic_DNA"/>
</dbReference>
<evidence type="ECO:0000313" key="3">
    <source>
        <dbReference type="Proteomes" id="UP001311915"/>
    </source>
</evidence>
<accession>A0AAV9K0Y5</accession>
<dbReference type="AlphaFoldDB" id="A0AAV9K0Y5"/>
<feature type="compositionally biased region" description="Polar residues" evidence="1">
    <location>
        <begin position="9"/>
        <end position="18"/>
    </location>
</feature>
<evidence type="ECO:0000256" key="1">
    <source>
        <dbReference type="SAM" id="MobiDB-lite"/>
    </source>
</evidence>